<dbReference type="Proteomes" id="UP000254329">
    <property type="component" value="Unassembled WGS sequence"/>
</dbReference>
<evidence type="ECO:0000313" key="2">
    <source>
        <dbReference type="EMBL" id="STO59002.1"/>
    </source>
</evidence>
<evidence type="ECO:0000313" key="3">
    <source>
        <dbReference type="Proteomes" id="UP000254329"/>
    </source>
</evidence>
<feature type="chain" id="PRO_5016647560" evidence="1">
    <location>
        <begin position="24"/>
        <end position="116"/>
    </location>
</feature>
<proteinExistence type="predicted"/>
<gene>
    <name evidence="2" type="ORF">NCTC1659_00225</name>
</gene>
<dbReference type="PANTHER" id="PTHR11102:SF160">
    <property type="entry name" value="ERAD-ASSOCIATED E3 UBIQUITIN-PROTEIN LIGASE COMPONENT HRD3"/>
    <property type="match status" value="1"/>
</dbReference>
<dbReference type="AlphaFoldDB" id="A0A377HRG4"/>
<dbReference type="PANTHER" id="PTHR11102">
    <property type="entry name" value="SEL-1-LIKE PROTEIN"/>
    <property type="match status" value="1"/>
</dbReference>
<accession>A0A377HRG4</accession>
<keyword evidence="1" id="KW-0732">Signal</keyword>
<dbReference type="SUPFAM" id="SSF81901">
    <property type="entry name" value="HCP-like"/>
    <property type="match status" value="1"/>
</dbReference>
<dbReference type="SMART" id="SM00671">
    <property type="entry name" value="SEL1"/>
    <property type="match status" value="3"/>
</dbReference>
<name>A0A377HRG4_9PAST</name>
<reference evidence="2 3" key="1">
    <citation type="submission" date="2018-06" db="EMBL/GenBank/DDBJ databases">
        <authorList>
            <consortium name="Pathogen Informatics"/>
            <person name="Doyle S."/>
        </authorList>
    </citation>
    <scope>NUCLEOTIDE SEQUENCE [LARGE SCALE GENOMIC DNA]</scope>
    <source>
        <strain evidence="2 3">NCTC1659</strain>
    </source>
</reference>
<dbReference type="Pfam" id="PF08238">
    <property type="entry name" value="Sel1"/>
    <property type="match status" value="3"/>
</dbReference>
<protein>
    <submittedName>
        <fullName evidence="2">TPR repeat protein</fullName>
    </submittedName>
</protein>
<dbReference type="Gene3D" id="1.25.40.10">
    <property type="entry name" value="Tetratricopeptide repeat domain"/>
    <property type="match status" value="1"/>
</dbReference>
<sequence length="116" mass="13367">MKILNRLLMTTFLVIISSTSVYANSPEKQFEQGLAAYNKQDYAKAFELWKPLAEKGYANIQYNLALMYEEGKGVKQDYIEAVKWYEKSAELGDAQSQFSLAIMYYKGLGVKQNYHQ</sequence>
<dbReference type="InterPro" id="IPR050767">
    <property type="entry name" value="Sel1_AlgK"/>
</dbReference>
<dbReference type="EMBL" id="UGHF01000001">
    <property type="protein sequence ID" value="STO59002.1"/>
    <property type="molecule type" value="Genomic_DNA"/>
</dbReference>
<evidence type="ECO:0000256" key="1">
    <source>
        <dbReference type="SAM" id="SignalP"/>
    </source>
</evidence>
<keyword evidence="3" id="KW-1185">Reference proteome</keyword>
<dbReference type="InterPro" id="IPR006597">
    <property type="entry name" value="Sel1-like"/>
</dbReference>
<dbReference type="InterPro" id="IPR011990">
    <property type="entry name" value="TPR-like_helical_dom_sf"/>
</dbReference>
<organism evidence="2 3">
    <name type="scientific">Canicola haemoglobinophilus</name>
    <dbReference type="NCBI Taxonomy" id="733"/>
    <lineage>
        <taxon>Bacteria</taxon>
        <taxon>Pseudomonadati</taxon>
        <taxon>Pseudomonadota</taxon>
        <taxon>Gammaproteobacteria</taxon>
        <taxon>Pasteurellales</taxon>
        <taxon>Pasteurellaceae</taxon>
        <taxon>Canicola</taxon>
    </lineage>
</organism>
<feature type="signal peptide" evidence="1">
    <location>
        <begin position="1"/>
        <end position="23"/>
    </location>
</feature>
<dbReference type="RefSeq" id="WP_235817221.1">
    <property type="nucleotide sequence ID" value="NZ_MUXZ01000037.1"/>
</dbReference>